<evidence type="ECO:0000313" key="12">
    <source>
        <dbReference type="Ensembl" id="ENSCVAP00000017887.1"/>
    </source>
</evidence>
<evidence type="ECO:0000256" key="9">
    <source>
        <dbReference type="SAM" id="Coils"/>
    </source>
</evidence>
<dbReference type="SMART" id="SM01212">
    <property type="entry name" value="Fib_alpha"/>
    <property type="match status" value="1"/>
</dbReference>
<dbReference type="GO" id="GO:0005577">
    <property type="term" value="C:fibrinogen complex"/>
    <property type="evidence" value="ECO:0007669"/>
    <property type="project" value="InterPro"/>
</dbReference>
<feature type="region of interest" description="Disordered" evidence="10">
    <location>
        <begin position="233"/>
        <end position="255"/>
    </location>
</feature>
<dbReference type="PANTHER" id="PTHR47221:SF6">
    <property type="entry name" value="FIBRINOGEN ALPHA CHAIN"/>
    <property type="match status" value="1"/>
</dbReference>
<evidence type="ECO:0000256" key="5">
    <source>
        <dbReference type="ARBA" id="ARBA00023054"/>
    </source>
</evidence>
<dbReference type="SUPFAM" id="SSF58010">
    <property type="entry name" value="Fibrinogen coiled-coil and central regions"/>
    <property type="match status" value="1"/>
</dbReference>
<dbReference type="PANTHER" id="PTHR47221">
    <property type="entry name" value="FIBRINOGEN ALPHA CHAIN"/>
    <property type="match status" value="1"/>
</dbReference>
<organism evidence="12 13">
    <name type="scientific">Cyprinodon variegatus</name>
    <name type="common">Sheepshead minnow</name>
    <dbReference type="NCBI Taxonomy" id="28743"/>
    <lineage>
        <taxon>Eukaryota</taxon>
        <taxon>Metazoa</taxon>
        <taxon>Chordata</taxon>
        <taxon>Craniata</taxon>
        <taxon>Vertebrata</taxon>
        <taxon>Euteleostomi</taxon>
        <taxon>Actinopterygii</taxon>
        <taxon>Neopterygii</taxon>
        <taxon>Teleostei</taxon>
        <taxon>Neoteleostei</taxon>
        <taxon>Acanthomorphata</taxon>
        <taxon>Ovalentaria</taxon>
        <taxon>Atherinomorphae</taxon>
        <taxon>Cyprinodontiformes</taxon>
        <taxon>Cyprinodontidae</taxon>
        <taxon>Cyprinodon</taxon>
    </lineage>
</organism>
<keyword evidence="2" id="KW-0964">Secreted</keyword>
<evidence type="ECO:0000256" key="6">
    <source>
        <dbReference type="ARBA" id="ARBA00023084"/>
    </source>
</evidence>
<dbReference type="GO" id="GO:0005102">
    <property type="term" value="F:signaling receptor binding"/>
    <property type="evidence" value="ECO:0007669"/>
    <property type="project" value="InterPro"/>
</dbReference>
<protein>
    <submittedName>
        <fullName evidence="12">Fibrinogen alpha chain-like</fullName>
    </submittedName>
</protein>
<dbReference type="STRING" id="28743.ENSCVAP00000017887"/>
<dbReference type="GO" id="GO:0005201">
    <property type="term" value="F:extracellular matrix structural constituent"/>
    <property type="evidence" value="ECO:0007669"/>
    <property type="project" value="TreeGrafter"/>
</dbReference>
<evidence type="ECO:0000256" key="1">
    <source>
        <dbReference type="ARBA" id="ARBA00004613"/>
    </source>
</evidence>
<keyword evidence="13" id="KW-1185">Reference proteome</keyword>
<evidence type="ECO:0000256" key="3">
    <source>
        <dbReference type="ARBA" id="ARBA00022696"/>
    </source>
</evidence>
<dbReference type="Gene3D" id="1.20.5.50">
    <property type="match status" value="1"/>
</dbReference>
<name>A0A3Q2DFV0_CYPVA</name>
<evidence type="ECO:0000313" key="13">
    <source>
        <dbReference type="Proteomes" id="UP000265020"/>
    </source>
</evidence>
<dbReference type="InterPro" id="IPR012290">
    <property type="entry name" value="Fibrinogen_a/b/g_coil_dom"/>
</dbReference>
<reference evidence="12" key="1">
    <citation type="submission" date="2025-08" db="UniProtKB">
        <authorList>
            <consortium name="Ensembl"/>
        </authorList>
    </citation>
    <scope>IDENTIFICATION</scope>
</reference>
<feature type="coiled-coil region" evidence="9">
    <location>
        <begin position="98"/>
        <end position="132"/>
    </location>
</feature>
<evidence type="ECO:0000256" key="8">
    <source>
        <dbReference type="ARBA" id="ARBA00025974"/>
    </source>
</evidence>
<dbReference type="GeneTree" id="ENSGT00940000157467"/>
<dbReference type="InterPro" id="IPR037579">
    <property type="entry name" value="FIB_ANG-like"/>
</dbReference>
<dbReference type="OMA" id="YSADKCA"/>
<sequence>MRPVEHATRDEKCATQKEWPFCTDDDWNSKCPSGCRIQGLIDKQDHLLLKKIQKIRNLLDQHKAKHRSIDQVSKQTYDVLREKLTLDSGNDNLYYDLAQNLRQRITEMKVRIDTQQKTLAALRDRVKDQVAEMLKIEVDIDMKLRSCKGSCAIHTNYQVDRESYVGLDKQINQLESYETQSLQSVGTMYVMKSRPLKDVIVDSRFKSKDVAAQQTEDMFPQVNTVQFVLEEEGSSSSPATISKGPGTSHSSTKTVSCTKTVRRTIIQTPNGPVERVEEVGSGPECEGVGGFTKGEMGSLFPSFAGSSSSSFSAIHSGGTKGSLLADSKSGLDPFGADFGAFLTDNSDDDVPDFHARSVKSTVVERQQDFVGTGTKTGNLE</sequence>
<feature type="domain" description="Fibrinogen alpha/beta/gamma chain coiled coil" evidence="11">
    <location>
        <begin position="15"/>
        <end position="159"/>
    </location>
</feature>
<dbReference type="GO" id="GO:0070527">
    <property type="term" value="P:platelet aggregation"/>
    <property type="evidence" value="ECO:0007669"/>
    <property type="project" value="TreeGrafter"/>
</dbReference>
<evidence type="ECO:0000256" key="10">
    <source>
        <dbReference type="SAM" id="MobiDB-lite"/>
    </source>
</evidence>
<dbReference type="GO" id="GO:0072377">
    <property type="term" value="P:blood coagulation, common pathway"/>
    <property type="evidence" value="ECO:0007669"/>
    <property type="project" value="TreeGrafter"/>
</dbReference>
<reference evidence="12" key="2">
    <citation type="submission" date="2025-09" db="UniProtKB">
        <authorList>
            <consortium name="Ensembl"/>
        </authorList>
    </citation>
    <scope>IDENTIFICATION</scope>
</reference>
<evidence type="ECO:0000256" key="7">
    <source>
        <dbReference type="ARBA" id="ARBA00023157"/>
    </source>
</evidence>
<comment type="subunit">
    <text evidence="8">Heterohexamer; disulfide linked. Contains 2 sets of 3 non-identical chains (alpha, beta and gamma). The 2 heterotrimers are in head to head conformation with the N-termini in a small central domain.</text>
</comment>
<dbReference type="GO" id="GO:0030674">
    <property type="term" value="F:protein-macromolecule adaptor activity"/>
    <property type="evidence" value="ECO:0007669"/>
    <property type="project" value="TreeGrafter"/>
</dbReference>
<dbReference type="Ensembl" id="ENSCVAT00000026684.1">
    <property type="protein sequence ID" value="ENSCVAP00000017887.1"/>
    <property type="gene ID" value="ENSCVAG00000021063.1"/>
</dbReference>
<dbReference type="GO" id="GO:0042730">
    <property type="term" value="P:fibrinolysis"/>
    <property type="evidence" value="ECO:0007669"/>
    <property type="project" value="TreeGrafter"/>
</dbReference>
<keyword evidence="4" id="KW-0732">Signal</keyword>
<evidence type="ECO:0000259" key="11">
    <source>
        <dbReference type="SMART" id="SM01212"/>
    </source>
</evidence>
<comment type="subcellular location">
    <subcellularLocation>
        <location evidence="1">Secreted</location>
    </subcellularLocation>
</comment>
<keyword evidence="5 9" id="KW-0175">Coiled coil</keyword>
<dbReference type="GO" id="GO:0034116">
    <property type="term" value="P:positive regulation of heterotypic cell-cell adhesion"/>
    <property type="evidence" value="ECO:0007669"/>
    <property type="project" value="TreeGrafter"/>
</dbReference>
<keyword evidence="3" id="KW-0356">Hemostasis</keyword>
<evidence type="ECO:0000256" key="4">
    <source>
        <dbReference type="ARBA" id="ARBA00022729"/>
    </source>
</evidence>
<proteinExistence type="predicted"/>
<accession>A0A3Q2DFV0</accession>
<keyword evidence="6" id="KW-0094">Blood coagulation</keyword>
<evidence type="ECO:0000256" key="2">
    <source>
        <dbReference type="ARBA" id="ARBA00022525"/>
    </source>
</evidence>
<keyword evidence="7" id="KW-1015">Disulfide bond</keyword>
<dbReference type="Proteomes" id="UP000265020">
    <property type="component" value="Unassembled WGS sequence"/>
</dbReference>
<dbReference type="Pfam" id="PF08702">
    <property type="entry name" value="Fib_alpha"/>
    <property type="match status" value="1"/>
</dbReference>
<dbReference type="GO" id="GO:0051258">
    <property type="term" value="P:protein polymerization"/>
    <property type="evidence" value="ECO:0007669"/>
    <property type="project" value="InterPro"/>
</dbReference>